<evidence type="ECO:0000256" key="1">
    <source>
        <dbReference type="SAM" id="MobiDB-lite"/>
    </source>
</evidence>
<name>A0A5E7D9L5_PSEFL</name>
<dbReference type="OrthoDB" id="7005828at2"/>
<organism evidence="2 3">
    <name type="scientific">Pseudomonas fluorescens</name>
    <dbReference type="NCBI Taxonomy" id="294"/>
    <lineage>
        <taxon>Bacteria</taxon>
        <taxon>Pseudomonadati</taxon>
        <taxon>Pseudomonadota</taxon>
        <taxon>Gammaproteobacteria</taxon>
        <taxon>Pseudomonadales</taxon>
        <taxon>Pseudomonadaceae</taxon>
        <taxon>Pseudomonas</taxon>
    </lineage>
</organism>
<accession>A0A5E7D9L5</accession>
<evidence type="ECO:0000313" key="2">
    <source>
        <dbReference type="EMBL" id="VVO14219.1"/>
    </source>
</evidence>
<dbReference type="EMBL" id="CABVHY010000018">
    <property type="protein sequence ID" value="VVO14219.1"/>
    <property type="molecule type" value="Genomic_DNA"/>
</dbReference>
<reference evidence="2 3" key="1">
    <citation type="submission" date="2019-09" db="EMBL/GenBank/DDBJ databases">
        <authorList>
            <person name="Chandra G."/>
            <person name="Truman W A."/>
        </authorList>
    </citation>
    <scope>NUCLEOTIDE SEQUENCE [LARGE SCALE GENOMIC DNA]</scope>
    <source>
        <strain evidence="2">PS723</strain>
    </source>
</reference>
<dbReference type="RefSeq" id="WP_150805031.1">
    <property type="nucleotide sequence ID" value="NZ_CABVHY010000018.1"/>
</dbReference>
<gene>
    <name evidence="2" type="ORF">PS723_03670</name>
</gene>
<dbReference type="Pfam" id="PF19619">
    <property type="entry name" value="DUF6124"/>
    <property type="match status" value="1"/>
</dbReference>
<evidence type="ECO:0008006" key="4">
    <source>
        <dbReference type="Google" id="ProtNLM"/>
    </source>
</evidence>
<proteinExistence type="predicted"/>
<dbReference type="AlphaFoldDB" id="A0A5E7D9L5"/>
<dbReference type="Proteomes" id="UP000379480">
    <property type="component" value="Unassembled WGS sequence"/>
</dbReference>
<feature type="compositionally biased region" description="Pro residues" evidence="1">
    <location>
        <begin position="1"/>
        <end position="11"/>
    </location>
</feature>
<sequence>MFKLSPNPPATPSISPYDALDPTRLNEAAERALDHHLGPKPDPQRFADTRPSALFSVSPDASNETLLANAYETLTSASVMAGDLAFDLEGSRRHVALAIQQMVELGQLLVNRALDLENPVH</sequence>
<protein>
    <recommendedName>
        <fullName evidence="4">DUF3077 domain-containing protein</fullName>
    </recommendedName>
</protein>
<feature type="region of interest" description="Disordered" evidence="1">
    <location>
        <begin position="27"/>
        <end position="51"/>
    </location>
</feature>
<feature type="region of interest" description="Disordered" evidence="1">
    <location>
        <begin position="1"/>
        <end position="20"/>
    </location>
</feature>
<evidence type="ECO:0000313" key="3">
    <source>
        <dbReference type="Proteomes" id="UP000379480"/>
    </source>
</evidence>
<feature type="compositionally biased region" description="Basic and acidic residues" evidence="1">
    <location>
        <begin position="27"/>
        <end position="48"/>
    </location>
</feature>